<evidence type="ECO:0000256" key="1">
    <source>
        <dbReference type="SAM" id="MobiDB-lite"/>
    </source>
</evidence>
<name>A0ABW2FIL1_9BACL</name>
<feature type="compositionally biased region" description="Gly residues" evidence="1">
    <location>
        <begin position="264"/>
        <end position="276"/>
    </location>
</feature>
<evidence type="ECO:0000313" key="2">
    <source>
        <dbReference type="EMBL" id="MFC7152988.1"/>
    </source>
</evidence>
<accession>A0ABW2FIL1</accession>
<dbReference type="EMBL" id="JBHTAI010000028">
    <property type="protein sequence ID" value="MFC7152988.1"/>
    <property type="molecule type" value="Genomic_DNA"/>
</dbReference>
<sequence length="742" mass="83122">MKAMLPLGLGEKIGLLWHEGGRWREIAPSVARYEENGAFWAADAGVAELEVEWAWENGEGADSVGRRTAAVQVTIKPPAGGDGTLKFSGAQVYFVNESGLACVWKPHLSPLEGMVVGDKAFRSPAIVFEDERTMAALVPDLASIAGGRDVPHVMDYTVQDRRLTYGLCEYEETGHVYHELKPREVERSEPLRFRFYLVEWEKTAGQRKRDLRAVERFLWQRFGCGNMPVAAASNAVHPPVGAVSGFAVDGPVVAEGQSGSESVKGGGEPAGTGGAESAGVRQGSPVLAEFPDASLLRSLEPYADYAYGWALDRWKDVAWQQFRMPDGTEVGGVVFIVCARQKPGLGREEEWREPKSLWNQAWFCSLRSAYGYALRGKERGRADWTEKAGLALNFALSAPQTDGLFPGYYQAGEDGCWESGRWYMSGPRRPAGHEEHVHLLDASWTCWWLLKWYRDIRADERILPFVMRYAERLLKLQRDDGGFPAWVRADGSGTSPFLAESPETSAHVMLLGLLNRLRPDKRYAASALRAARFVAENVMPEGRWEDFETYWSCSKQWEGKQFGEKDARSGLYNQCNFGIYWTAEAMKEAYALSGDAEWLDLGEQALAEASLYQQIWQAPFFPVPTVGGFGVMTSDDEWNDARQSLFALTYLDYYRMTGDESYRARAEWALRASFYMMYCPENAAAKAIYERVHPHFDERDYGFHMENFNHHDGTPVDGLGEFTIFDWGCGAAAASLAEFKRG</sequence>
<dbReference type="SUPFAM" id="SSF48208">
    <property type="entry name" value="Six-hairpin glycosidases"/>
    <property type="match status" value="1"/>
</dbReference>
<dbReference type="InterPro" id="IPR008928">
    <property type="entry name" value="6-hairpin_glycosidase_sf"/>
</dbReference>
<gene>
    <name evidence="2" type="ORF">ACFQMJ_31000</name>
</gene>
<dbReference type="Gene3D" id="1.50.10.20">
    <property type="match status" value="1"/>
</dbReference>
<proteinExistence type="predicted"/>
<dbReference type="Proteomes" id="UP001596378">
    <property type="component" value="Unassembled WGS sequence"/>
</dbReference>
<reference evidence="3" key="1">
    <citation type="journal article" date="2019" name="Int. J. Syst. Evol. Microbiol.">
        <title>The Global Catalogue of Microorganisms (GCM) 10K type strain sequencing project: providing services to taxonomists for standard genome sequencing and annotation.</title>
        <authorList>
            <consortium name="The Broad Institute Genomics Platform"/>
            <consortium name="The Broad Institute Genome Sequencing Center for Infectious Disease"/>
            <person name="Wu L."/>
            <person name="Ma J."/>
        </authorList>
    </citation>
    <scope>NUCLEOTIDE SEQUENCE [LARGE SCALE GENOMIC DNA]</scope>
    <source>
        <strain evidence="3">KCTC 12907</strain>
    </source>
</reference>
<protein>
    <submittedName>
        <fullName evidence="2">Uncharacterized protein</fullName>
    </submittedName>
</protein>
<organism evidence="2 3">
    <name type="scientific">Cohnella cellulosilytica</name>
    <dbReference type="NCBI Taxonomy" id="986710"/>
    <lineage>
        <taxon>Bacteria</taxon>
        <taxon>Bacillati</taxon>
        <taxon>Bacillota</taxon>
        <taxon>Bacilli</taxon>
        <taxon>Bacillales</taxon>
        <taxon>Paenibacillaceae</taxon>
        <taxon>Cohnella</taxon>
    </lineage>
</organism>
<evidence type="ECO:0000313" key="3">
    <source>
        <dbReference type="Proteomes" id="UP001596378"/>
    </source>
</evidence>
<comment type="caution">
    <text evidence="2">The sequence shown here is derived from an EMBL/GenBank/DDBJ whole genome shotgun (WGS) entry which is preliminary data.</text>
</comment>
<keyword evidence="3" id="KW-1185">Reference proteome</keyword>
<dbReference type="RefSeq" id="WP_378054645.1">
    <property type="nucleotide sequence ID" value="NZ_JBHMDN010000081.1"/>
</dbReference>
<feature type="region of interest" description="Disordered" evidence="1">
    <location>
        <begin position="257"/>
        <end position="281"/>
    </location>
</feature>